<dbReference type="KEGG" id="pcam:HNE05_10525"/>
<dbReference type="SUPFAM" id="SSF53474">
    <property type="entry name" value="alpha/beta-Hydrolases"/>
    <property type="match status" value="1"/>
</dbReference>
<sequence length="284" mass="31093">MSHQPAHEVPNQFVECNGRRLAYRVIGEGRPLLLCVRFRGTMDSWDPLFLDALAEQGFKVHVFDYSGLGLSGGERSYDPARLARDALDLIGALGLQRVVLGGWSLGGIAAQLVFLQAPQLLSHLVLFGTTPPGELVRTGEALFYQLARRDNDFEDFVHLFFEPLSDDSRAAAARSAERIASRRQGQCPPVPYEWAGQQLGEGPRNPALPVPPLLDALKRTRIPVLHIGGSHDIVFPVESWHALSGVLPTLHLLTLPSSGHGPHLQYPQVCARYLATFVESEGAA</sequence>
<organism evidence="2 3">
    <name type="scientific">Aquipseudomonas campi</name>
    <dbReference type="NCBI Taxonomy" id="2731681"/>
    <lineage>
        <taxon>Bacteria</taxon>
        <taxon>Pseudomonadati</taxon>
        <taxon>Pseudomonadota</taxon>
        <taxon>Gammaproteobacteria</taxon>
        <taxon>Pseudomonadales</taxon>
        <taxon>Pseudomonadaceae</taxon>
        <taxon>Aquipseudomonas</taxon>
    </lineage>
</organism>
<dbReference type="PANTHER" id="PTHR43798">
    <property type="entry name" value="MONOACYLGLYCEROL LIPASE"/>
    <property type="match status" value="1"/>
</dbReference>
<dbReference type="EMBL" id="CP053697">
    <property type="protein sequence ID" value="QKE63774.1"/>
    <property type="molecule type" value="Genomic_DNA"/>
</dbReference>
<dbReference type="InterPro" id="IPR000073">
    <property type="entry name" value="AB_hydrolase_1"/>
</dbReference>
<keyword evidence="2" id="KW-0378">Hydrolase</keyword>
<reference evidence="2" key="1">
    <citation type="submission" date="2020-07" db="EMBL/GenBank/DDBJ databases">
        <title>Nitrate ammonifying Pseudomonas campi sp. nov. isolated from German agricultural grassland.</title>
        <authorList>
            <person name="Timsy T."/>
            <person name="Ulrich A."/>
            <person name="Spanner T."/>
            <person name="Foesel B."/>
            <person name="Kolb S."/>
            <person name="Horn M.A."/>
            <person name="Behrendt U."/>
        </authorList>
    </citation>
    <scope>NUCLEOTIDE SEQUENCE</scope>
    <source>
        <strain evidence="2">S1-A32-2</strain>
    </source>
</reference>
<evidence type="ECO:0000313" key="2">
    <source>
        <dbReference type="EMBL" id="QKE63774.1"/>
    </source>
</evidence>
<dbReference type="GO" id="GO:0016020">
    <property type="term" value="C:membrane"/>
    <property type="evidence" value="ECO:0007669"/>
    <property type="project" value="TreeGrafter"/>
</dbReference>
<name>A0A6M8F5D2_9GAMM</name>
<dbReference type="PANTHER" id="PTHR43798:SF5">
    <property type="entry name" value="MONOACYLGLYCEROL LIPASE ABHD6"/>
    <property type="match status" value="1"/>
</dbReference>
<dbReference type="GO" id="GO:0046464">
    <property type="term" value="P:acylglycerol catabolic process"/>
    <property type="evidence" value="ECO:0007669"/>
    <property type="project" value="TreeGrafter"/>
</dbReference>
<dbReference type="RefSeq" id="WP_173207907.1">
    <property type="nucleotide sequence ID" value="NZ_CP053697.2"/>
</dbReference>
<dbReference type="Pfam" id="PF00561">
    <property type="entry name" value="Abhydrolase_1"/>
    <property type="match status" value="1"/>
</dbReference>
<dbReference type="Gene3D" id="3.40.50.1820">
    <property type="entry name" value="alpha/beta hydrolase"/>
    <property type="match status" value="1"/>
</dbReference>
<dbReference type="AlphaFoldDB" id="A0A6M8F5D2"/>
<keyword evidence="3" id="KW-1185">Reference proteome</keyword>
<dbReference type="Proteomes" id="UP000501379">
    <property type="component" value="Chromosome"/>
</dbReference>
<dbReference type="GO" id="GO:0047372">
    <property type="term" value="F:monoacylglycerol lipase activity"/>
    <property type="evidence" value="ECO:0007669"/>
    <property type="project" value="TreeGrafter"/>
</dbReference>
<protein>
    <submittedName>
        <fullName evidence="2">Alpha/beta hydrolase</fullName>
    </submittedName>
</protein>
<gene>
    <name evidence="2" type="ORF">HNE05_10525</name>
</gene>
<evidence type="ECO:0000259" key="1">
    <source>
        <dbReference type="Pfam" id="PF00561"/>
    </source>
</evidence>
<proteinExistence type="predicted"/>
<dbReference type="InterPro" id="IPR029058">
    <property type="entry name" value="AB_hydrolase_fold"/>
</dbReference>
<feature type="domain" description="AB hydrolase-1" evidence="1">
    <location>
        <begin position="32"/>
        <end position="264"/>
    </location>
</feature>
<accession>A0A6M8F5D2</accession>
<dbReference type="InterPro" id="IPR050266">
    <property type="entry name" value="AB_hydrolase_sf"/>
</dbReference>
<evidence type="ECO:0000313" key="3">
    <source>
        <dbReference type="Proteomes" id="UP000501379"/>
    </source>
</evidence>